<dbReference type="InterPro" id="IPR001279">
    <property type="entry name" value="Metallo-B-lactamas"/>
</dbReference>
<dbReference type="Pfam" id="PF03772">
    <property type="entry name" value="Competence"/>
    <property type="match status" value="1"/>
</dbReference>
<dbReference type="InterPro" id="IPR052159">
    <property type="entry name" value="Competence_DNA_uptake"/>
</dbReference>
<evidence type="ECO:0000256" key="2">
    <source>
        <dbReference type="ARBA" id="ARBA00022475"/>
    </source>
</evidence>
<feature type="domain" description="Metallo-beta-lactamase" evidence="7">
    <location>
        <begin position="515"/>
        <end position="694"/>
    </location>
</feature>
<dbReference type="PANTHER" id="PTHR30619">
    <property type="entry name" value="DNA INTERNALIZATION/COMPETENCE PROTEIN COMEC/REC2"/>
    <property type="match status" value="1"/>
</dbReference>
<feature type="transmembrane region" description="Helical" evidence="6">
    <location>
        <begin position="230"/>
        <end position="250"/>
    </location>
</feature>
<dbReference type="GO" id="GO:0005886">
    <property type="term" value="C:plasma membrane"/>
    <property type="evidence" value="ECO:0007669"/>
    <property type="project" value="UniProtKB-SubCell"/>
</dbReference>
<feature type="transmembrane region" description="Helical" evidence="6">
    <location>
        <begin position="262"/>
        <end position="282"/>
    </location>
</feature>
<accession>A0A1I3BV08</accession>
<organism evidence="8 9">
    <name type="scientific">Modicisalibacter xianhensis</name>
    <dbReference type="NCBI Taxonomy" id="442341"/>
    <lineage>
        <taxon>Bacteria</taxon>
        <taxon>Pseudomonadati</taxon>
        <taxon>Pseudomonadota</taxon>
        <taxon>Gammaproteobacteria</taxon>
        <taxon>Oceanospirillales</taxon>
        <taxon>Halomonadaceae</taxon>
        <taxon>Modicisalibacter</taxon>
    </lineage>
</organism>
<sequence>MGVAAPLAIAAILGACLGAWGPAGAFGAAALALLISLAASRYLAAALIVVAAFSAGQVLVARGAVLPAGLASEDVAVTGRIESLSDEGRFRRLRLSLEACQPLEAVRVSCGRLRHVRVNWYDSPPLEKGERWTLTLRVRPPSGFANPHTFDYAAWLWREGIGATGYVRNIPSPRRLDEARPGLRERALAFLDDHTSDGLVRRWLAALTLGEGERLDDSDWALLNASGTTHLMVISGLHVGLASTFMLMLARGTARLTMPRRWRMTTWPWWCAAGAAVGYAWLAGLEPPAMRAMIMTLIGLWVASGRHAPGPWQGWWLALAIVLLVDPLALWRPGLWLSFVAVGLLILAWQGRPRPHGVRGWLWALLRTQCLLAPLMAAAVLIAFDRLSPVAPLINLVAVPLVGSVMVPLGLAGWLLAWLPPLAEACWALFGWLASGVYWALTLAVDVAPVWQPAAWQTLPLALVLASLTLLWALPGWSLVPRWAGSVALGLLSVTLVPPGLPEGRVKVRLHDVGQGQLIELRTARHRLLYDTGPRFGSGFMPLSTLWPVGQRFDGVIVSHADTDHAGGIAALRQDHSVARWWSPGVESLAVPVTPCRAGQRWQWDGVEFRFLWPFADPSALADNDRSCVLLVSAGGQRLLIGGDAGSEVEEALLSRLGGNVDVLVAGHHGSRTSSSPAWVSSTRPAAVLFSAGRGNPHGHPHAEVVKRFRRADSCLWNTAIDGALTFMLGDPQGVGVTPRRALAGSRGGVGHVCHAIESRP</sequence>
<name>A0A1I3BV08_9GAMM</name>
<evidence type="ECO:0000313" key="9">
    <source>
        <dbReference type="Proteomes" id="UP000199040"/>
    </source>
</evidence>
<keyword evidence="5 6" id="KW-0472">Membrane</keyword>
<dbReference type="InterPro" id="IPR035681">
    <property type="entry name" value="ComA-like_MBL"/>
</dbReference>
<dbReference type="CDD" id="cd07731">
    <property type="entry name" value="ComA-like_MBL-fold"/>
    <property type="match status" value="1"/>
</dbReference>
<evidence type="ECO:0000256" key="4">
    <source>
        <dbReference type="ARBA" id="ARBA00022989"/>
    </source>
</evidence>
<feature type="transmembrane region" description="Helical" evidence="6">
    <location>
        <begin position="361"/>
        <end position="384"/>
    </location>
</feature>
<keyword evidence="2" id="KW-1003">Cell membrane</keyword>
<dbReference type="SUPFAM" id="SSF56281">
    <property type="entry name" value="Metallo-hydrolase/oxidoreductase"/>
    <property type="match status" value="1"/>
</dbReference>
<proteinExistence type="predicted"/>
<dbReference type="Gene3D" id="3.60.15.10">
    <property type="entry name" value="Ribonuclease Z/Hydroxyacylglutathione hydrolase-like"/>
    <property type="match status" value="1"/>
</dbReference>
<dbReference type="Pfam" id="PF00753">
    <property type="entry name" value="Lactamase_B"/>
    <property type="match status" value="1"/>
</dbReference>
<feature type="transmembrane region" description="Helical" evidence="6">
    <location>
        <begin position="396"/>
        <end position="417"/>
    </location>
</feature>
<dbReference type="Pfam" id="PF13567">
    <property type="entry name" value="DUF4131"/>
    <property type="match status" value="1"/>
</dbReference>
<evidence type="ECO:0000256" key="6">
    <source>
        <dbReference type="SAM" id="Phobius"/>
    </source>
</evidence>
<dbReference type="NCBIfam" id="TIGR00361">
    <property type="entry name" value="ComEC_Rec2"/>
    <property type="match status" value="1"/>
</dbReference>
<comment type="subcellular location">
    <subcellularLocation>
        <location evidence="1">Cell membrane</location>
        <topology evidence="1">Multi-pass membrane protein</topology>
    </subcellularLocation>
</comment>
<dbReference type="Proteomes" id="UP000199040">
    <property type="component" value="Unassembled WGS sequence"/>
</dbReference>
<feature type="transmembrane region" description="Helical" evidence="6">
    <location>
        <begin position="316"/>
        <end position="349"/>
    </location>
</feature>
<dbReference type="STRING" id="442341.SAMN04487959_107148"/>
<dbReference type="PANTHER" id="PTHR30619:SF1">
    <property type="entry name" value="RECOMBINATION PROTEIN 2"/>
    <property type="match status" value="1"/>
</dbReference>
<feature type="transmembrane region" description="Helical" evidence="6">
    <location>
        <begin position="6"/>
        <end position="35"/>
    </location>
</feature>
<dbReference type="GO" id="GO:0030420">
    <property type="term" value="P:establishment of competence for transformation"/>
    <property type="evidence" value="ECO:0007669"/>
    <property type="project" value="InterPro"/>
</dbReference>
<evidence type="ECO:0000313" key="8">
    <source>
        <dbReference type="EMBL" id="SFH66148.1"/>
    </source>
</evidence>
<dbReference type="SMART" id="SM00849">
    <property type="entry name" value="Lactamase_B"/>
    <property type="match status" value="1"/>
</dbReference>
<evidence type="ECO:0000256" key="5">
    <source>
        <dbReference type="ARBA" id="ARBA00023136"/>
    </source>
</evidence>
<dbReference type="InterPro" id="IPR025405">
    <property type="entry name" value="DUF4131"/>
</dbReference>
<feature type="transmembrane region" description="Helical" evidence="6">
    <location>
        <begin position="429"/>
        <end position="451"/>
    </location>
</feature>
<protein>
    <submittedName>
        <fullName evidence="8">Competence protein ComEC</fullName>
    </submittedName>
</protein>
<dbReference type="InterPro" id="IPR036866">
    <property type="entry name" value="RibonucZ/Hydroxyglut_hydro"/>
</dbReference>
<gene>
    <name evidence="8" type="ORF">SAMN04487959_107148</name>
</gene>
<reference evidence="8 9" key="1">
    <citation type="submission" date="2016-10" db="EMBL/GenBank/DDBJ databases">
        <authorList>
            <person name="de Groot N.N."/>
        </authorList>
    </citation>
    <scope>NUCLEOTIDE SEQUENCE [LARGE SCALE GENOMIC DNA]</scope>
    <source>
        <strain evidence="8 9">CGMCC 1.6848</strain>
    </source>
</reference>
<dbReference type="EMBL" id="FOPY01000007">
    <property type="protein sequence ID" value="SFH66148.1"/>
    <property type="molecule type" value="Genomic_DNA"/>
</dbReference>
<keyword evidence="4 6" id="KW-1133">Transmembrane helix</keyword>
<dbReference type="AlphaFoldDB" id="A0A1I3BV08"/>
<feature type="transmembrane region" description="Helical" evidence="6">
    <location>
        <begin position="458"/>
        <end position="477"/>
    </location>
</feature>
<keyword evidence="9" id="KW-1185">Reference proteome</keyword>
<evidence type="ECO:0000256" key="1">
    <source>
        <dbReference type="ARBA" id="ARBA00004651"/>
    </source>
</evidence>
<keyword evidence="3 6" id="KW-0812">Transmembrane</keyword>
<dbReference type="InterPro" id="IPR004477">
    <property type="entry name" value="ComEC_N"/>
</dbReference>
<evidence type="ECO:0000256" key="3">
    <source>
        <dbReference type="ARBA" id="ARBA00022692"/>
    </source>
</evidence>
<feature type="transmembrane region" description="Helical" evidence="6">
    <location>
        <begin position="42"/>
        <end position="60"/>
    </location>
</feature>
<dbReference type="InterPro" id="IPR004797">
    <property type="entry name" value="Competence_ComEC/Rec2"/>
</dbReference>
<evidence type="ECO:0000259" key="7">
    <source>
        <dbReference type="SMART" id="SM00849"/>
    </source>
</evidence>
<dbReference type="NCBIfam" id="TIGR00360">
    <property type="entry name" value="ComEC_N-term"/>
    <property type="match status" value="1"/>
</dbReference>